<dbReference type="EMBL" id="JADEXQ010000047">
    <property type="protein sequence ID" value="MBE9030886.1"/>
    <property type="molecule type" value="Genomic_DNA"/>
</dbReference>
<organism evidence="1 2">
    <name type="scientific">Romeriopsis navalis LEGE 11480</name>
    <dbReference type="NCBI Taxonomy" id="2777977"/>
    <lineage>
        <taxon>Bacteria</taxon>
        <taxon>Bacillati</taxon>
        <taxon>Cyanobacteriota</taxon>
        <taxon>Cyanophyceae</taxon>
        <taxon>Leptolyngbyales</taxon>
        <taxon>Leptolyngbyaceae</taxon>
        <taxon>Romeriopsis</taxon>
        <taxon>Romeriopsis navalis</taxon>
    </lineage>
</organism>
<dbReference type="AlphaFoldDB" id="A0A928Z2Y0"/>
<dbReference type="RefSeq" id="WP_264325714.1">
    <property type="nucleotide sequence ID" value="NZ_JADEXQ010000047.1"/>
</dbReference>
<dbReference type="Proteomes" id="UP000625316">
    <property type="component" value="Unassembled WGS sequence"/>
</dbReference>
<gene>
    <name evidence="1" type="ORF">IQ266_14210</name>
</gene>
<evidence type="ECO:0000313" key="2">
    <source>
        <dbReference type="Proteomes" id="UP000625316"/>
    </source>
</evidence>
<keyword evidence="2" id="KW-1185">Reference proteome</keyword>
<name>A0A928Z2Y0_9CYAN</name>
<sequence length="154" mass="17215">MAKTLDAAKSRELAQAAKCRSKAPFDNAYGAIMLVPDAVYVQGFLAFPGEPFRAIEHVWLEVEETILDPNLPYINKKAEDLHYFPAQTLTLKQLKAAIEEAQEDYPEDDPLPIYGASPYAYYGDQMLGGKAYQEAFEAAKAKARELNPVKRKSQ</sequence>
<evidence type="ECO:0000313" key="1">
    <source>
        <dbReference type="EMBL" id="MBE9030886.1"/>
    </source>
</evidence>
<proteinExistence type="predicted"/>
<accession>A0A928Z2Y0</accession>
<protein>
    <submittedName>
        <fullName evidence="1">Uncharacterized protein</fullName>
    </submittedName>
</protein>
<comment type="caution">
    <text evidence="1">The sequence shown here is derived from an EMBL/GenBank/DDBJ whole genome shotgun (WGS) entry which is preliminary data.</text>
</comment>
<reference evidence="1" key="1">
    <citation type="submission" date="2020-10" db="EMBL/GenBank/DDBJ databases">
        <authorList>
            <person name="Castelo-Branco R."/>
            <person name="Eusebio N."/>
            <person name="Adriana R."/>
            <person name="Vieira A."/>
            <person name="Brugerolle De Fraissinette N."/>
            <person name="Rezende De Castro R."/>
            <person name="Schneider M.P."/>
            <person name="Vasconcelos V."/>
            <person name="Leao P.N."/>
        </authorList>
    </citation>
    <scope>NUCLEOTIDE SEQUENCE</scope>
    <source>
        <strain evidence="1">LEGE 11480</strain>
    </source>
</reference>